<dbReference type="SUPFAM" id="SSF89562">
    <property type="entry name" value="RraA-like"/>
    <property type="match status" value="1"/>
</dbReference>
<dbReference type="InterPro" id="IPR005493">
    <property type="entry name" value="RraA/RraA-like"/>
</dbReference>
<sequence>MSNPGMKIYCNPPRPDNALVERLRDCRTALLSDASNRMFAMDARIAARGSARRICGPAVTVRSAIADNMAFHQAMLLAKPGDVIVADLGGDMNYSVAGALMYTCAMARGIAGFVIDGCVRYIRELEQNNFPVFAAGVTPRGHYQCGPGEVNVPVQCGGVVVRPGDIIVGDEDGVVVVRPEDADSILTAMQRVIDNEAEMTALIKAGKWEDSLIIRRMRKNMDEMKFEFIE</sequence>
<dbReference type="PANTHER" id="PTHR33254:SF4">
    <property type="entry name" value="4-HYDROXY-4-METHYL-2-OXOGLUTARATE ALDOLASE 3-RELATED"/>
    <property type="match status" value="1"/>
</dbReference>
<dbReference type="EMBL" id="FLUQ01000001">
    <property type="protein sequence ID" value="SBV96958.1"/>
    <property type="molecule type" value="Genomic_DNA"/>
</dbReference>
<dbReference type="PANTHER" id="PTHR33254">
    <property type="entry name" value="4-HYDROXY-4-METHYL-2-OXOGLUTARATE ALDOLASE 3-RELATED"/>
    <property type="match status" value="1"/>
</dbReference>
<accession>A0A212JC19</accession>
<keyword evidence="3" id="KW-0489">Methyltransferase</keyword>
<proteinExistence type="predicted"/>
<dbReference type="Gene3D" id="3.50.30.40">
    <property type="entry name" value="Ribonuclease E inhibitor RraA/RraA-like"/>
    <property type="match status" value="1"/>
</dbReference>
<evidence type="ECO:0000256" key="1">
    <source>
        <dbReference type="ARBA" id="ARBA00029596"/>
    </source>
</evidence>
<reference evidence="3" key="1">
    <citation type="submission" date="2016-04" db="EMBL/GenBank/DDBJ databases">
        <authorList>
            <person name="Evans L.H."/>
            <person name="Alamgir A."/>
            <person name="Owens N."/>
            <person name="Weber N.D."/>
            <person name="Virtaneva K."/>
            <person name="Barbian K."/>
            <person name="Babar A."/>
            <person name="Rosenke K."/>
        </authorList>
    </citation>
    <scope>NUCLEOTIDE SEQUENCE</scope>
    <source>
        <strain evidence="3">86</strain>
    </source>
</reference>
<evidence type="ECO:0000256" key="2">
    <source>
        <dbReference type="PIRSR" id="PIRSR605493-1"/>
    </source>
</evidence>
<feature type="binding site" evidence="2">
    <location>
        <begin position="98"/>
        <end position="101"/>
    </location>
    <ligand>
        <name>substrate</name>
    </ligand>
</feature>
<dbReference type="AlphaFoldDB" id="A0A212JC19"/>
<keyword evidence="3" id="KW-0808">Transferase</keyword>
<dbReference type="InterPro" id="IPR036704">
    <property type="entry name" value="RraA/RraA-like_sf"/>
</dbReference>
<dbReference type="GO" id="GO:0008168">
    <property type="term" value="F:methyltransferase activity"/>
    <property type="evidence" value="ECO:0007669"/>
    <property type="project" value="UniProtKB-KW"/>
</dbReference>
<organism evidence="3">
    <name type="scientific">uncultured delta proteobacterium</name>
    <dbReference type="NCBI Taxonomy" id="34034"/>
    <lineage>
        <taxon>Bacteria</taxon>
        <taxon>Deltaproteobacteria</taxon>
        <taxon>environmental samples</taxon>
    </lineage>
</organism>
<dbReference type="CDD" id="cd16841">
    <property type="entry name" value="RraA_family"/>
    <property type="match status" value="1"/>
</dbReference>
<evidence type="ECO:0000313" key="3">
    <source>
        <dbReference type="EMBL" id="SBV96958.1"/>
    </source>
</evidence>
<dbReference type="GO" id="GO:0032259">
    <property type="term" value="P:methylation"/>
    <property type="evidence" value="ECO:0007669"/>
    <property type="project" value="UniProtKB-KW"/>
</dbReference>
<gene>
    <name evidence="3" type="ORF">KL86DPRO_11134</name>
</gene>
<dbReference type="Pfam" id="PF03737">
    <property type="entry name" value="RraA-like"/>
    <property type="match status" value="1"/>
</dbReference>
<feature type="binding site" evidence="2">
    <location>
        <position position="120"/>
    </location>
    <ligand>
        <name>substrate</name>
    </ligand>
</feature>
<name>A0A212JC19_9DELT</name>
<protein>
    <recommendedName>
        <fullName evidence="1">Regulator of ribonuclease activity homolog</fullName>
    </recommendedName>
</protein>